<dbReference type="CDD" id="cd08760">
    <property type="entry name" value="Cyt_b561_FRRS1_like"/>
    <property type="match status" value="1"/>
</dbReference>
<keyword evidence="9" id="KW-0732">Signal</keyword>
<evidence type="ECO:0000256" key="4">
    <source>
        <dbReference type="ARBA" id="ARBA00022982"/>
    </source>
</evidence>
<accession>A0A194XI55</accession>
<dbReference type="SUPFAM" id="SSF49344">
    <property type="entry name" value="CBD9-like"/>
    <property type="match status" value="1"/>
</dbReference>
<feature type="domain" description="DOMON" evidence="10">
    <location>
        <begin position="32"/>
        <end position="151"/>
    </location>
</feature>
<reference evidence="11 12" key="1">
    <citation type="submission" date="2015-10" db="EMBL/GenBank/DDBJ databases">
        <title>Full genome of DAOMC 229536 Phialocephala scopiformis, a fungal endophyte of spruce producing the potent anti-insectan compound rugulosin.</title>
        <authorList>
            <consortium name="DOE Joint Genome Institute"/>
            <person name="Walker A.K."/>
            <person name="Frasz S.L."/>
            <person name="Seifert K.A."/>
            <person name="Miller J.D."/>
            <person name="Mondo S.J."/>
            <person name="Labutti K."/>
            <person name="Lipzen A."/>
            <person name="Dockter R."/>
            <person name="Kennedy M."/>
            <person name="Grigoriev I.V."/>
            <person name="Spatafora J.W."/>
        </authorList>
    </citation>
    <scope>NUCLEOTIDE SEQUENCE [LARGE SCALE GENOMIC DNA]</scope>
    <source>
        <strain evidence="11 12">CBS 120377</strain>
    </source>
</reference>
<sequence>MQFSSLLGALALASCGVVAQNVTYCPSGNVCYAVNVPATTASSGSGDIYFQITGPSTLSWIGLGQGTSMTGANIFMIYANSAGDNVTLSPRLGSGNRQPESDTTTDVTLLGGSGISNGVMTANVRCSNCNTWTGGSMSLTDTNSNWIWAYKTGSVISSDDVSANLAQHSNYGETTFNLQNAGGGSSSNPFLATTAMSTSSGNNSGSSSSGSSSVGGDSMPADYANVRMAHAILAPIAFVLFFPIGAMAIRLLSFPGLVWVHAGWMTFTYIIVLSSMGMGVWMAVVSKQLDQYHSIIGLVVVGCLLLQPISGFTHHLLYKREGRPNAATYPHIFWGRAVITLGIINGGLGLQLSGNTVKGEIAYGVVAAVMWLLWMIVIVLAFIRSRNKPEGETGEAVFEKPNDSTERMRISQSVHQQDSPLRLSFSGDNIGLAPKPTYG</sequence>
<dbReference type="EMBL" id="KQ947410">
    <property type="protein sequence ID" value="KUJ19843.1"/>
    <property type="molecule type" value="Genomic_DNA"/>
</dbReference>
<dbReference type="Gene3D" id="2.60.40.1210">
    <property type="entry name" value="Cellobiose dehydrogenase, cytochrome domain"/>
    <property type="match status" value="1"/>
</dbReference>
<evidence type="ECO:0000256" key="7">
    <source>
        <dbReference type="SAM" id="MobiDB-lite"/>
    </source>
</evidence>
<feature type="transmembrane region" description="Helical" evidence="8">
    <location>
        <begin position="361"/>
        <end position="383"/>
    </location>
</feature>
<name>A0A194XI55_MOLSC</name>
<evidence type="ECO:0000259" key="10">
    <source>
        <dbReference type="PROSITE" id="PS50836"/>
    </source>
</evidence>
<dbReference type="AlphaFoldDB" id="A0A194XI55"/>
<feature type="transmembrane region" description="Helical" evidence="8">
    <location>
        <begin position="264"/>
        <end position="283"/>
    </location>
</feature>
<gene>
    <name evidence="11" type="ORF">LY89DRAFT_462857</name>
</gene>
<evidence type="ECO:0000256" key="3">
    <source>
        <dbReference type="ARBA" id="ARBA00022692"/>
    </source>
</evidence>
<feature type="transmembrane region" description="Helical" evidence="8">
    <location>
        <begin position="329"/>
        <end position="349"/>
    </location>
</feature>
<feature type="compositionally biased region" description="Basic and acidic residues" evidence="7">
    <location>
        <begin position="392"/>
        <end position="409"/>
    </location>
</feature>
<keyword evidence="5 8" id="KW-1133">Transmembrane helix</keyword>
<dbReference type="InterPro" id="IPR005018">
    <property type="entry name" value="DOMON_domain"/>
</dbReference>
<keyword evidence="3 8" id="KW-0812">Transmembrane</keyword>
<evidence type="ECO:0000256" key="5">
    <source>
        <dbReference type="ARBA" id="ARBA00022989"/>
    </source>
</evidence>
<evidence type="ECO:0000256" key="1">
    <source>
        <dbReference type="ARBA" id="ARBA00004370"/>
    </source>
</evidence>
<dbReference type="InParanoid" id="A0A194XI55"/>
<evidence type="ECO:0000313" key="11">
    <source>
        <dbReference type="EMBL" id="KUJ19843.1"/>
    </source>
</evidence>
<protein>
    <submittedName>
        <fullName evidence="11">CBD9-like protein</fullName>
    </submittedName>
</protein>
<feature type="compositionally biased region" description="Polar residues" evidence="7">
    <location>
        <begin position="410"/>
        <end position="419"/>
    </location>
</feature>
<feature type="compositionally biased region" description="Low complexity" evidence="7">
    <location>
        <begin position="197"/>
        <end position="215"/>
    </location>
</feature>
<dbReference type="Pfam" id="PF16010">
    <property type="entry name" value="CDH-cyt"/>
    <property type="match status" value="1"/>
</dbReference>
<organism evidence="11 12">
    <name type="scientific">Mollisia scopiformis</name>
    <name type="common">Conifer needle endophyte fungus</name>
    <name type="synonym">Phialocephala scopiformis</name>
    <dbReference type="NCBI Taxonomy" id="149040"/>
    <lineage>
        <taxon>Eukaryota</taxon>
        <taxon>Fungi</taxon>
        <taxon>Dikarya</taxon>
        <taxon>Ascomycota</taxon>
        <taxon>Pezizomycotina</taxon>
        <taxon>Leotiomycetes</taxon>
        <taxon>Helotiales</taxon>
        <taxon>Mollisiaceae</taxon>
        <taxon>Mollisia</taxon>
    </lineage>
</organism>
<keyword evidence="12" id="KW-1185">Reference proteome</keyword>
<dbReference type="Gene3D" id="1.20.120.1770">
    <property type="match status" value="1"/>
</dbReference>
<keyword evidence="2" id="KW-0813">Transport</keyword>
<keyword evidence="4" id="KW-0249">Electron transport</keyword>
<dbReference type="SMART" id="SM00665">
    <property type="entry name" value="B561"/>
    <property type="match status" value="1"/>
</dbReference>
<evidence type="ECO:0000256" key="8">
    <source>
        <dbReference type="SAM" id="Phobius"/>
    </source>
</evidence>
<feature type="transmembrane region" description="Helical" evidence="8">
    <location>
        <begin position="295"/>
        <end position="317"/>
    </location>
</feature>
<feature type="region of interest" description="Disordered" evidence="7">
    <location>
        <begin position="392"/>
        <end position="428"/>
    </location>
</feature>
<dbReference type="STRING" id="149040.A0A194XI55"/>
<dbReference type="PANTHER" id="PTHR47797:SF1">
    <property type="entry name" value="CYTOCHROME B561 DOMAIN-CONTAINING PROTEIN-RELATED"/>
    <property type="match status" value="1"/>
</dbReference>
<feature type="chain" id="PRO_5008268276" evidence="9">
    <location>
        <begin position="20"/>
        <end position="439"/>
    </location>
</feature>
<dbReference type="PANTHER" id="PTHR47797">
    <property type="entry name" value="DEHYDROGENASE, PUTATIVE (AFU_ORTHOLOGUE AFUA_8G05805)-RELATED"/>
    <property type="match status" value="1"/>
</dbReference>
<dbReference type="KEGG" id="psco:LY89DRAFT_462857"/>
<proteinExistence type="predicted"/>
<feature type="transmembrane region" description="Helical" evidence="8">
    <location>
        <begin position="228"/>
        <end position="252"/>
    </location>
</feature>
<dbReference type="CDD" id="cd09630">
    <property type="entry name" value="CDH_like_cytochrome"/>
    <property type="match status" value="1"/>
</dbReference>
<feature type="signal peptide" evidence="9">
    <location>
        <begin position="1"/>
        <end position="19"/>
    </location>
</feature>
<evidence type="ECO:0000313" key="12">
    <source>
        <dbReference type="Proteomes" id="UP000070700"/>
    </source>
</evidence>
<dbReference type="GO" id="GO:0016020">
    <property type="term" value="C:membrane"/>
    <property type="evidence" value="ECO:0007669"/>
    <property type="project" value="UniProtKB-SubCell"/>
</dbReference>
<evidence type="ECO:0000256" key="2">
    <source>
        <dbReference type="ARBA" id="ARBA00022448"/>
    </source>
</evidence>
<dbReference type="RefSeq" id="XP_018074198.1">
    <property type="nucleotide sequence ID" value="XM_018207698.1"/>
</dbReference>
<feature type="region of interest" description="Disordered" evidence="7">
    <location>
        <begin position="196"/>
        <end position="215"/>
    </location>
</feature>
<keyword evidence="6 8" id="KW-0472">Membrane</keyword>
<dbReference type="InterPro" id="IPR006593">
    <property type="entry name" value="Cyt_b561/ferric_Rdtase_TM"/>
</dbReference>
<dbReference type="GeneID" id="28817424"/>
<dbReference type="InterPro" id="IPR015920">
    <property type="entry name" value="Cellobiose_DH-like_cyt"/>
</dbReference>
<comment type="subcellular location">
    <subcellularLocation>
        <location evidence="1">Membrane</location>
    </subcellularLocation>
</comment>
<evidence type="ECO:0000256" key="9">
    <source>
        <dbReference type="SAM" id="SignalP"/>
    </source>
</evidence>
<evidence type="ECO:0000256" key="6">
    <source>
        <dbReference type="ARBA" id="ARBA00023136"/>
    </source>
</evidence>
<dbReference type="PROSITE" id="PS50836">
    <property type="entry name" value="DOMON"/>
    <property type="match status" value="1"/>
</dbReference>
<dbReference type="Proteomes" id="UP000070700">
    <property type="component" value="Unassembled WGS sequence"/>
</dbReference>
<dbReference type="OrthoDB" id="19261at2759"/>
<dbReference type="SMART" id="SM00664">
    <property type="entry name" value="DoH"/>
    <property type="match status" value="1"/>
</dbReference>